<protein>
    <recommendedName>
        <fullName evidence="5">Secreted protein</fullName>
    </recommendedName>
</protein>
<sequence length="197" mass="19814">MRTGHTKRTCGRAAAAVLAASLAFALAGCGSSGSGQDRSRTASTNSSSSVASTGSGGSAASPDGNQVLATIKGPDGIVLTINSAKRDGGGFVTVTGTVKNTGSAPFSQAGSWRGDEEELQKNGGSLAGATLVDTLGKKRYYVLRDTEGRCLCSTGLDIIQPGATMPVFAQFPAPPATTTQVDFDLPTLPTASIVISQ</sequence>
<evidence type="ECO:0000313" key="4">
    <source>
        <dbReference type="Proteomes" id="UP001220022"/>
    </source>
</evidence>
<feature type="region of interest" description="Disordered" evidence="1">
    <location>
        <begin position="32"/>
        <end position="67"/>
    </location>
</feature>
<comment type="caution">
    <text evidence="3">The sequence shown here is derived from an EMBL/GenBank/DDBJ whole genome shotgun (WGS) entry which is preliminary data.</text>
</comment>
<dbReference type="PROSITE" id="PS51257">
    <property type="entry name" value="PROKAR_LIPOPROTEIN"/>
    <property type="match status" value="1"/>
</dbReference>
<gene>
    <name evidence="3" type="ORF">P2L57_38260</name>
</gene>
<feature type="compositionally biased region" description="Low complexity" evidence="1">
    <location>
        <begin position="41"/>
        <end position="61"/>
    </location>
</feature>
<keyword evidence="2" id="KW-0732">Signal</keyword>
<evidence type="ECO:0000256" key="2">
    <source>
        <dbReference type="SAM" id="SignalP"/>
    </source>
</evidence>
<evidence type="ECO:0008006" key="5">
    <source>
        <dbReference type="Google" id="ProtNLM"/>
    </source>
</evidence>
<name>A0ABT5ZCJ9_9ACTN</name>
<proteinExistence type="predicted"/>
<feature type="chain" id="PRO_5046076163" description="Secreted protein" evidence="2">
    <location>
        <begin position="28"/>
        <end position="197"/>
    </location>
</feature>
<organism evidence="3 4">
    <name type="scientific">Streptantibioticus ferralitis</name>
    <dbReference type="NCBI Taxonomy" id="236510"/>
    <lineage>
        <taxon>Bacteria</taxon>
        <taxon>Bacillati</taxon>
        <taxon>Actinomycetota</taxon>
        <taxon>Actinomycetes</taxon>
        <taxon>Kitasatosporales</taxon>
        <taxon>Streptomycetaceae</taxon>
        <taxon>Streptantibioticus</taxon>
    </lineage>
</organism>
<dbReference type="RefSeq" id="WP_275822884.1">
    <property type="nucleotide sequence ID" value="NZ_BAAANM010000002.1"/>
</dbReference>
<reference evidence="3 4" key="1">
    <citation type="submission" date="2023-03" db="EMBL/GenBank/DDBJ databases">
        <title>Draft genome sequence of type strain Streptomyces ferralitis JCM 14344.</title>
        <authorList>
            <person name="Klaysubun C."/>
            <person name="Duangmal K."/>
        </authorList>
    </citation>
    <scope>NUCLEOTIDE SEQUENCE [LARGE SCALE GENOMIC DNA]</scope>
    <source>
        <strain evidence="3 4">JCM 14344</strain>
    </source>
</reference>
<keyword evidence="4" id="KW-1185">Reference proteome</keyword>
<accession>A0ABT5ZCJ9</accession>
<dbReference type="Proteomes" id="UP001220022">
    <property type="component" value="Unassembled WGS sequence"/>
</dbReference>
<feature type="signal peptide" evidence="2">
    <location>
        <begin position="1"/>
        <end position="27"/>
    </location>
</feature>
<dbReference type="EMBL" id="JARHTQ010000055">
    <property type="protein sequence ID" value="MDF2261362.1"/>
    <property type="molecule type" value="Genomic_DNA"/>
</dbReference>
<evidence type="ECO:0000256" key="1">
    <source>
        <dbReference type="SAM" id="MobiDB-lite"/>
    </source>
</evidence>
<evidence type="ECO:0000313" key="3">
    <source>
        <dbReference type="EMBL" id="MDF2261362.1"/>
    </source>
</evidence>